<feature type="region of interest" description="Disordered" evidence="1">
    <location>
        <begin position="153"/>
        <end position="181"/>
    </location>
</feature>
<name>A0A6P7I3X2_9TELE</name>
<gene>
    <name evidence="3" type="primary">LOC114436559</name>
</gene>
<reference evidence="3" key="1">
    <citation type="submission" date="2025-08" db="UniProtKB">
        <authorList>
            <consortium name="RefSeq"/>
        </authorList>
    </citation>
    <scope>IDENTIFICATION</scope>
</reference>
<sequence>MYKEQFSSPGRATRAQLRPTSAHRRNNPHPRLDFLYPRSVQSSHRSANALPHPLPPTDTGRPLFPPVRHLSFHSPVTTCPDSSLNTVNTEKPQHIMPPVNGSTVEALPSAHRLQKLQLVEPPASTEPQLHAAVKNPQRKIDYQRNVHVFSAQHPRKHAGAQPPTRPQTGNPHATPYHSPHKQYQRCCSNSSLDYSGCYSCFHVVKPYQAGHYIIHPEFVSEGLY</sequence>
<proteinExistence type="predicted"/>
<dbReference type="InParanoid" id="A0A6P7I3X2"/>
<protein>
    <submittedName>
        <fullName evidence="3">Uncharacterized protein LOC114436559</fullName>
    </submittedName>
</protein>
<dbReference type="Proteomes" id="UP000515145">
    <property type="component" value="Chromosome 5"/>
</dbReference>
<dbReference type="GeneID" id="114436559"/>
<feature type="compositionally biased region" description="Polar residues" evidence="1">
    <location>
        <begin position="1"/>
        <end position="10"/>
    </location>
</feature>
<accession>A0A6P7I3X2</accession>
<organism evidence="2 3">
    <name type="scientific">Parambassis ranga</name>
    <name type="common">Indian glassy fish</name>
    <dbReference type="NCBI Taxonomy" id="210632"/>
    <lineage>
        <taxon>Eukaryota</taxon>
        <taxon>Metazoa</taxon>
        <taxon>Chordata</taxon>
        <taxon>Craniata</taxon>
        <taxon>Vertebrata</taxon>
        <taxon>Euteleostomi</taxon>
        <taxon>Actinopterygii</taxon>
        <taxon>Neopterygii</taxon>
        <taxon>Teleostei</taxon>
        <taxon>Neoteleostei</taxon>
        <taxon>Acanthomorphata</taxon>
        <taxon>Ovalentaria</taxon>
        <taxon>Ambassidae</taxon>
        <taxon>Parambassis</taxon>
    </lineage>
</organism>
<evidence type="ECO:0000256" key="1">
    <source>
        <dbReference type="SAM" id="MobiDB-lite"/>
    </source>
</evidence>
<keyword evidence="2" id="KW-1185">Reference proteome</keyword>
<dbReference type="OrthoDB" id="8415578at2759"/>
<feature type="region of interest" description="Disordered" evidence="1">
    <location>
        <begin position="1"/>
        <end position="63"/>
    </location>
</feature>
<evidence type="ECO:0000313" key="2">
    <source>
        <dbReference type="Proteomes" id="UP000515145"/>
    </source>
</evidence>
<evidence type="ECO:0000313" key="3">
    <source>
        <dbReference type="RefSeq" id="XP_028262675.1"/>
    </source>
</evidence>
<dbReference type="AlphaFoldDB" id="A0A6P7I3X2"/>
<dbReference type="RefSeq" id="XP_028262675.1">
    <property type="nucleotide sequence ID" value="XM_028406874.1"/>
</dbReference>